<gene>
    <name evidence="8" type="ORF">CX676_05465</name>
</gene>
<reference evidence="8 9" key="1">
    <citation type="journal article" date="2013" name="Antonie Van Leeuwenhoek">
        <title>Paracoccus zhejiangensis sp. nov., isolated from activated sludge in wastewater-treatment system.</title>
        <authorList>
            <person name="Wu Z.G."/>
            <person name="Zhang D.F."/>
            <person name="Liu Y.L."/>
            <person name="Wang F."/>
            <person name="Jiang X."/>
            <person name="Li C."/>
            <person name="Li S.P."/>
            <person name="Hong Q."/>
            <person name="Li W.J."/>
        </authorList>
    </citation>
    <scope>NUCLEOTIDE SEQUENCE [LARGE SCALE GENOMIC DNA]</scope>
    <source>
        <strain evidence="8 9">J6</strain>
    </source>
</reference>
<evidence type="ECO:0000256" key="1">
    <source>
        <dbReference type="ARBA" id="ARBA00004651"/>
    </source>
</evidence>
<keyword evidence="3" id="KW-1003">Cell membrane</keyword>
<dbReference type="GO" id="GO:0005886">
    <property type="term" value="C:plasma membrane"/>
    <property type="evidence" value="ECO:0007669"/>
    <property type="project" value="UniProtKB-SubCell"/>
</dbReference>
<keyword evidence="6 7" id="KW-0472">Membrane</keyword>
<comment type="similarity">
    <text evidence="2 7">Belongs to the UPF0056 (MarC) family.</text>
</comment>
<dbReference type="AlphaFoldDB" id="A0A2H5EWJ3"/>
<feature type="transmembrane region" description="Helical" evidence="7">
    <location>
        <begin position="155"/>
        <end position="177"/>
    </location>
</feature>
<feature type="transmembrane region" description="Helical" evidence="7">
    <location>
        <begin position="192"/>
        <end position="213"/>
    </location>
</feature>
<comment type="subcellular location">
    <subcellularLocation>
        <location evidence="1 7">Cell membrane</location>
        <topology evidence="1 7">Multi-pass membrane protein</topology>
    </subcellularLocation>
</comment>
<keyword evidence="5 7" id="KW-1133">Transmembrane helix</keyword>
<feature type="transmembrane region" description="Helical" evidence="7">
    <location>
        <begin position="9"/>
        <end position="33"/>
    </location>
</feature>
<name>A0A2H5EWJ3_9RHOB</name>
<keyword evidence="9" id="KW-1185">Reference proteome</keyword>
<feature type="transmembrane region" description="Helical" evidence="7">
    <location>
        <begin position="121"/>
        <end position="143"/>
    </location>
</feature>
<accession>A0A2H5EWJ3</accession>
<evidence type="ECO:0000256" key="5">
    <source>
        <dbReference type="ARBA" id="ARBA00022989"/>
    </source>
</evidence>
<evidence type="ECO:0000256" key="7">
    <source>
        <dbReference type="RuleBase" id="RU362048"/>
    </source>
</evidence>
<keyword evidence="4 7" id="KW-0812">Transmembrane</keyword>
<dbReference type="InterPro" id="IPR002771">
    <property type="entry name" value="Multi_antbiot-R_MarC"/>
</dbReference>
<dbReference type="PANTHER" id="PTHR33508">
    <property type="entry name" value="UPF0056 MEMBRANE PROTEIN YHCE"/>
    <property type="match status" value="1"/>
</dbReference>
<dbReference type="EMBL" id="CP025430">
    <property type="protein sequence ID" value="AUH63675.1"/>
    <property type="molecule type" value="Genomic_DNA"/>
</dbReference>
<dbReference type="Proteomes" id="UP000234530">
    <property type="component" value="Chromosome"/>
</dbReference>
<dbReference type="NCBIfam" id="TIGR00427">
    <property type="entry name" value="NAAT family transporter"/>
    <property type="match status" value="1"/>
</dbReference>
<protein>
    <recommendedName>
        <fullName evidence="7">UPF0056 membrane protein</fullName>
    </recommendedName>
</protein>
<dbReference type="KEGG" id="pzh:CX676_05465"/>
<evidence type="ECO:0000256" key="4">
    <source>
        <dbReference type="ARBA" id="ARBA00022692"/>
    </source>
</evidence>
<evidence type="ECO:0000313" key="9">
    <source>
        <dbReference type="Proteomes" id="UP000234530"/>
    </source>
</evidence>
<dbReference type="Pfam" id="PF01914">
    <property type="entry name" value="MarC"/>
    <property type="match status" value="1"/>
</dbReference>
<proteinExistence type="inferred from homology"/>
<feature type="transmembrane region" description="Helical" evidence="7">
    <location>
        <begin position="45"/>
        <end position="68"/>
    </location>
</feature>
<evidence type="ECO:0000256" key="6">
    <source>
        <dbReference type="ARBA" id="ARBA00023136"/>
    </source>
</evidence>
<evidence type="ECO:0000256" key="2">
    <source>
        <dbReference type="ARBA" id="ARBA00009784"/>
    </source>
</evidence>
<sequence>MGQAVDQAFFITTLGGAFAIMNPFVVLPLFLAVTHGMDPALQRRAGLRVAFFSAVLCATVAVSGAAILKFFGISVDDFRVAGGLVLMTIAMGMLSGSGSPAHEAPAKAQAMAVQEPPRADVSFYPLAFPMVVGPGTITAIIVYMGQARTMADKGAVAAAFGLVLAVLAVVLFFASTIGRHMSQTLRVIMTRLMGMIVAAMGVQMIAAGLKAILPGLAG</sequence>
<organism evidence="8 9">
    <name type="scientific">Paracoccus zhejiangensis</name>
    <dbReference type="NCBI Taxonomy" id="1077935"/>
    <lineage>
        <taxon>Bacteria</taxon>
        <taxon>Pseudomonadati</taxon>
        <taxon>Pseudomonadota</taxon>
        <taxon>Alphaproteobacteria</taxon>
        <taxon>Rhodobacterales</taxon>
        <taxon>Paracoccaceae</taxon>
        <taxon>Paracoccus</taxon>
    </lineage>
</organism>
<dbReference type="OrthoDB" id="21094at2"/>
<feature type="transmembrane region" description="Helical" evidence="7">
    <location>
        <begin position="80"/>
        <end position="101"/>
    </location>
</feature>
<evidence type="ECO:0000313" key="8">
    <source>
        <dbReference type="EMBL" id="AUH63675.1"/>
    </source>
</evidence>
<dbReference type="PANTHER" id="PTHR33508:SF1">
    <property type="entry name" value="UPF0056 MEMBRANE PROTEIN YHCE"/>
    <property type="match status" value="1"/>
</dbReference>
<evidence type="ECO:0000256" key="3">
    <source>
        <dbReference type="ARBA" id="ARBA00022475"/>
    </source>
</evidence>